<dbReference type="HOGENOM" id="CLU_1625881_0_0_11"/>
<dbReference type="EMBL" id="CP000850">
    <property type="protein sequence ID" value="ABV99486.1"/>
    <property type="molecule type" value="Genomic_DNA"/>
</dbReference>
<proteinExistence type="predicted"/>
<sequence length="163" mass="17624">MGGPNGEGIAVVKRKRVTRSKTTVAHTWGFVELIARRRRPPTVPLIVRAAHAAAAIYQRGSRAAATNQRLRQENQWLRGEVRRCREADEDHHAREVEQAYLRGVAAATVTAHAEQQRAVDEALARGFEAGRGVAGLPTGGVGLTPEVIAAARAIARRLLGDVT</sequence>
<organism evidence="1">
    <name type="scientific">Salinispora arenicola (strain CNS-205)</name>
    <dbReference type="NCBI Taxonomy" id="391037"/>
    <lineage>
        <taxon>Bacteria</taxon>
        <taxon>Bacillati</taxon>
        <taxon>Actinomycetota</taxon>
        <taxon>Actinomycetes</taxon>
        <taxon>Micromonosporales</taxon>
        <taxon>Micromonosporaceae</taxon>
        <taxon>Salinispora</taxon>
    </lineage>
</organism>
<protein>
    <submittedName>
        <fullName evidence="1">Uncharacterized protein</fullName>
    </submittedName>
</protein>
<dbReference type="KEGG" id="saq:Sare_3744"/>
<accession>A8LZX2</accession>
<gene>
    <name evidence="1" type="ordered locus">Sare_3693</name>
    <name evidence="2" type="ordered locus">Sare_3744</name>
</gene>
<dbReference type="EMBL" id="CP000850">
    <property type="protein sequence ID" value="ABV99537.1"/>
    <property type="molecule type" value="Genomic_DNA"/>
</dbReference>
<evidence type="ECO:0000313" key="1">
    <source>
        <dbReference type="EMBL" id="ABV99486.1"/>
    </source>
</evidence>
<reference evidence="1" key="1">
    <citation type="submission" date="2007-10" db="EMBL/GenBank/DDBJ databases">
        <title>Complete sequence of Salinispora arenicola CNS-205.</title>
        <authorList>
            <consortium name="US DOE Joint Genome Institute"/>
            <person name="Copeland A."/>
            <person name="Lucas S."/>
            <person name="Lapidus A."/>
            <person name="Barry K."/>
            <person name="Glavina del Rio T."/>
            <person name="Dalin E."/>
            <person name="Tice H."/>
            <person name="Pitluck S."/>
            <person name="Foster B."/>
            <person name="Schmutz J."/>
            <person name="Larimer F."/>
            <person name="Land M."/>
            <person name="Hauser L."/>
            <person name="Kyrpides N."/>
            <person name="Ivanova N."/>
            <person name="Jensen P.R."/>
            <person name="Moore B.S."/>
            <person name="Penn K."/>
            <person name="Jenkins C."/>
            <person name="Udwary D."/>
            <person name="Xiang L."/>
            <person name="Gontang E."/>
            <person name="Richardson P."/>
        </authorList>
    </citation>
    <scope>NUCLEOTIDE SEQUENCE [LARGE SCALE GENOMIC DNA]</scope>
    <source>
        <strain evidence="1">CNS-205</strain>
    </source>
</reference>
<dbReference type="KEGG" id="saq:Sare_3693"/>
<evidence type="ECO:0000313" key="2">
    <source>
        <dbReference type="EMBL" id="ABV99537.1"/>
    </source>
</evidence>
<dbReference type="AlphaFoldDB" id="A8LZX2"/>
<dbReference type="STRING" id="391037.Sare_3693"/>
<name>A8LZX2_SALAI</name>